<keyword evidence="3" id="KW-1185">Reference proteome</keyword>
<feature type="signal peptide" evidence="1">
    <location>
        <begin position="1"/>
        <end position="25"/>
    </location>
</feature>
<evidence type="ECO:0000313" key="3">
    <source>
        <dbReference type="Proteomes" id="UP001139447"/>
    </source>
</evidence>
<reference evidence="2" key="1">
    <citation type="submission" date="2022-03" db="EMBL/GenBank/DDBJ databases">
        <authorList>
            <person name="Woo C.Y."/>
        </authorList>
    </citation>
    <scope>NUCLEOTIDE SEQUENCE</scope>
    <source>
        <strain evidence="2">CYS-02</strain>
    </source>
</reference>
<dbReference type="RefSeq" id="WP_243309170.1">
    <property type="nucleotide sequence ID" value="NZ_JALGBI010000003.1"/>
</dbReference>
<dbReference type="EMBL" id="JALGBI010000003">
    <property type="protein sequence ID" value="MCJ0765600.1"/>
    <property type="molecule type" value="Genomic_DNA"/>
</dbReference>
<gene>
    <name evidence="2" type="ORF">MMF98_20495</name>
</gene>
<dbReference type="AlphaFoldDB" id="A0A9X1VZ37"/>
<dbReference type="Proteomes" id="UP001139447">
    <property type="component" value="Unassembled WGS sequence"/>
</dbReference>
<proteinExistence type="predicted"/>
<accession>A0A9X1VZ37</accession>
<feature type="chain" id="PRO_5040826633" evidence="1">
    <location>
        <begin position="26"/>
        <end position="622"/>
    </location>
</feature>
<organism evidence="2 3">
    <name type="scientific">Variovorax terrae</name>
    <dbReference type="NCBI Taxonomy" id="2923278"/>
    <lineage>
        <taxon>Bacteria</taxon>
        <taxon>Pseudomonadati</taxon>
        <taxon>Pseudomonadota</taxon>
        <taxon>Betaproteobacteria</taxon>
        <taxon>Burkholderiales</taxon>
        <taxon>Comamonadaceae</taxon>
        <taxon>Variovorax</taxon>
    </lineage>
</organism>
<comment type="caution">
    <text evidence="2">The sequence shown here is derived from an EMBL/GenBank/DDBJ whole genome shotgun (WGS) entry which is preliminary data.</text>
</comment>
<protein>
    <submittedName>
        <fullName evidence="2">Uncharacterized protein</fullName>
    </submittedName>
</protein>
<sequence length="622" mass="61594">MKPIRLLTCAAALLALLSGCGGSDAPPAAASGGATVTGAVVKGPVLGSTVCAYAITGGAKGAQVMLSTVAGAAGSISAGCYVTPASGSYNFAVPAGTSGDLLVEATGGTFCSNETPIVSGACPGGGTLLNLGSSAMRALVTVSTSGNATVYTTPLTTAAIGAAGAGLSAGTFNTQFNALAGTLLGTSSGVTPSTAPNATNQPYLAQVATYLQGGGSLSTAVTALSRGTTTFTPPGSSGGSTTTATIHAALAGTYNLSFYKGSGAGCAGTGCTFTEGQAVSLSISGNNLNLPGGKVLTNPFYRNGHTAEAIWRDAAAGIEYALTDNDSGTFSEINVGDGTHFLGQIRATQSPVQATLAAVAGTYNKAQQYAGPANDVAWTSLTLGSDGAVTFTGGAGPTLANVSVTMVYPNGGTAAVLRIYSSTDINGAGGVDDDDQIVFYLDTPNHIKDVEYYVGPSNASGNKRGVTLRKTGDAAPPDIGAPSALTNAIAANQITGTVGAGGPALALNVSSFGGLYVASGFTMTAYAGNQQWQIRVGNAVAANTNYSCVHGARDGRYVRVQTNANTILSSQEGGNCNIYITELTTSGSAITSIKGRFTAEVFSFSRNASTVIADGTFSYTAP</sequence>
<evidence type="ECO:0000313" key="2">
    <source>
        <dbReference type="EMBL" id="MCJ0765600.1"/>
    </source>
</evidence>
<evidence type="ECO:0000256" key="1">
    <source>
        <dbReference type="SAM" id="SignalP"/>
    </source>
</evidence>
<dbReference type="PROSITE" id="PS51257">
    <property type="entry name" value="PROKAR_LIPOPROTEIN"/>
    <property type="match status" value="1"/>
</dbReference>
<keyword evidence="1" id="KW-0732">Signal</keyword>
<name>A0A9X1VZ37_9BURK</name>